<feature type="compositionally biased region" description="Low complexity" evidence="2">
    <location>
        <begin position="82"/>
        <end position="106"/>
    </location>
</feature>
<dbReference type="PANTHER" id="PTHR13586">
    <property type="entry name" value="SCD6 PROTEIN-RELATED"/>
    <property type="match status" value="1"/>
</dbReference>
<protein>
    <recommendedName>
        <fullName evidence="3">DFDF domain-containing protein</fullName>
    </recommendedName>
</protein>
<evidence type="ECO:0000313" key="4">
    <source>
        <dbReference type="EMBL" id="CAF0777819.1"/>
    </source>
</evidence>
<accession>A0A813UDG4</accession>
<feature type="compositionally biased region" description="Low complexity" evidence="2">
    <location>
        <begin position="423"/>
        <end position="450"/>
    </location>
</feature>
<comment type="similarity">
    <text evidence="1">Belongs to the LSM14 family.</text>
</comment>
<evidence type="ECO:0000313" key="6">
    <source>
        <dbReference type="Proteomes" id="UP000663832"/>
    </source>
</evidence>
<feature type="region of interest" description="Disordered" evidence="2">
    <location>
        <begin position="81"/>
        <end position="107"/>
    </location>
</feature>
<keyword evidence="6" id="KW-1185">Reference proteome</keyword>
<name>A0A813UDG4_9BILA</name>
<dbReference type="InterPro" id="IPR010920">
    <property type="entry name" value="LSM_dom_sf"/>
</dbReference>
<dbReference type="AlphaFoldDB" id="A0A813UDG4"/>
<dbReference type="SUPFAM" id="SSF50182">
    <property type="entry name" value="Sm-like ribonucleoproteins"/>
    <property type="match status" value="1"/>
</dbReference>
<feature type="compositionally biased region" description="Low complexity" evidence="2">
    <location>
        <begin position="289"/>
        <end position="311"/>
    </location>
</feature>
<proteinExistence type="inferred from homology"/>
<feature type="domain" description="DFDF" evidence="3">
    <location>
        <begin position="331"/>
        <end position="367"/>
    </location>
</feature>
<dbReference type="OrthoDB" id="21539at2759"/>
<feature type="compositionally biased region" description="Low complexity" evidence="2">
    <location>
        <begin position="211"/>
        <end position="223"/>
    </location>
</feature>
<organism evidence="5 7">
    <name type="scientific">Adineta steineri</name>
    <dbReference type="NCBI Taxonomy" id="433720"/>
    <lineage>
        <taxon>Eukaryota</taxon>
        <taxon>Metazoa</taxon>
        <taxon>Spiralia</taxon>
        <taxon>Gnathifera</taxon>
        <taxon>Rotifera</taxon>
        <taxon>Eurotatoria</taxon>
        <taxon>Bdelloidea</taxon>
        <taxon>Adinetida</taxon>
        <taxon>Adinetidae</taxon>
        <taxon>Adineta</taxon>
    </lineage>
</organism>
<feature type="compositionally biased region" description="Low complexity" evidence="2">
    <location>
        <begin position="461"/>
        <end position="476"/>
    </location>
</feature>
<evidence type="ECO:0000256" key="1">
    <source>
        <dbReference type="ARBA" id="ARBA00010415"/>
    </source>
</evidence>
<dbReference type="Proteomes" id="UP000663877">
    <property type="component" value="Unassembled WGS sequence"/>
</dbReference>
<sequence length="476" mass="54683">MSRDFIGSKIAIITKSQCRYVGTIIGIDSQTSSIVLGNVRCFGIENRSGHLTNGHKPGTILPIMQFANSDIEDLKIVDEEQQTPGTPQQPSFSMPVASSPSSQQASIHDDPAIVSAVMSSSNKVDTSNSSISNRLIHNLQHMTLSDEQSKSLSKHEESRHRSNSGELGASWSLLSPSKWEHNNNNNNTNNFKTSSQQHSDNKSKFFDDFISNNTNNTNQYQSNRSHQRSSHNTNSTQTSRENGNHYNGGQYEDNGLPVRQPFFSNDRTYPQKQQQQQHQQLQPDRYRNGHNQYQNQHQQQYQQRSFYNNRRPPMSHQQRRGGGGGMGNRETFQNNPDDYDDDFDFETSNLKFNKLTSEDEFKHQADVPLQTQDDIDSPTDYPLLYDKKKSFFDNLAITDPSDNTSAPHMYNRSKNTDTFGNDGYQRQNNRYNGNGYRGSNNNNNNNNYYRQQRRGNDDFNYRQQNSNNNNGYHYRY</sequence>
<feature type="compositionally biased region" description="Low complexity" evidence="2">
    <location>
        <begin position="271"/>
        <end position="282"/>
    </location>
</feature>
<feature type="compositionally biased region" description="Polar residues" evidence="2">
    <location>
        <begin position="400"/>
        <end position="419"/>
    </location>
</feature>
<dbReference type="Gene3D" id="2.30.30.100">
    <property type="match status" value="1"/>
</dbReference>
<evidence type="ECO:0000256" key="2">
    <source>
        <dbReference type="SAM" id="MobiDB-lite"/>
    </source>
</evidence>
<dbReference type="EMBL" id="CAJNOI010000019">
    <property type="protein sequence ID" value="CAF0827570.1"/>
    <property type="molecule type" value="Genomic_DNA"/>
</dbReference>
<dbReference type="Proteomes" id="UP000663832">
    <property type="component" value="Unassembled WGS sequence"/>
</dbReference>
<dbReference type="SMART" id="SM01271">
    <property type="entry name" value="LSM14"/>
    <property type="match status" value="1"/>
</dbReference>
<feature type="compositionally biased region" description="Polar residues" evidence="2">
    <location>
        <begin position="230"/>
        <end position="247"/>
    </location>
</feature>
<gene>
    <name evidence="5" type="ORF">BJG266_LOCUS6607</name>
    <name evidence="4" type="ORF">QVE165_LOCUS2982</name>
</gene>
<feature type="region of interest" description="Disordered" evidence="2">
    <location>
        <begin position="141"/>
        <end position="344"/>
    </location>
</feature>
<comment type="caution">
    <text evidence="5">The sequence shown here is derived from an EMBL/GenBank/DDBJ whole genome shotgun (WGS) entry which is preliminary data.</text>
</comment>
<dbReference type="EMBL" id="CAJNOM010000010">
    <property type="protein sequence ID" value="CAF0777819.1"/>
    <property type="molecule type" value="Genomic_DNA"/>
</dbReference>
<reference evidence="5" key="1">
    <citation type="submission" date="2021-02" db="EMBL/GenBank/DDBJ databases">
        <authorList>
            <person name="Nowell W R."/>
        </authorList>
    </citation>
    <scope>NUCLEOTIDE SEQUENCE</scope>
</reference>
<feature type="region of interest" description="Disordered" evidence="2">
    <location>
        <begin position="399"/>
        <end position="476"/>
    </location>
</feature>
<evidence type="ECO:0000259" key="3">
    <source>
        <dbReference type="PROSITE" id="PS51512"/>
    </source>
</evidence>
<dbReference type="PROSITE" id="PS51512">
    <property type="entry name" value="DFDF"/>
    <property type="match status" value="1"/>
</dbReference>
<evidence type="ECO:0000313" key="5">
    <source>
        <dbReference type="EMBL" id="CAF0827570.1"/>
    </source>
</evidence>
<dbReference type="InterPro" id="IPR025609">
    <property type="entry name" value="Lsm14-like_N"/>
</dbReference>
<dbReference type="InterPro" id="IPR025762">
    <property type="entry name" value="DFDF"/>
</dbReference>
<dbReference type="SMART" id="SM01199">
    <property type="entry name" value="FDF"/>
    <property type="match status" value="1"/>
</dbReference>
<feature type="compositionally biased region" description="Basic and acidic residues" evidence="2">
    <location>
        <begin position="147"/>
        <end position="160"/>
    </location>
</feature>
<dbReference type="Pfam" id="PF12701">
    <property type="entry name" value="LSM14"/>
    <property type="match status" value="1"/>
</dbReference>
<evidence type="ECO:0000313" key="7">
    <source>
        <dbReference type="Proteomes" id="UP000663877"/>
    </source>
</evidence>
<dbReference type="InterPro" id="IPR019050">
    <property type="entry name" value="FDF_dom"/>
</dbReference>